<evidence type="ECO:0000256" key="13">
    <source>
        <dbReference type="ARBA" id="ARBA00022963"/>
    </source>
</evidence>
<keyword evidence="8" id="KW-1003">Cell membrane</keyword>
<evidence type="ECO:0000313" key="27">
    <source>
        <dbReference type="Proteomes" id="UP000694845"/>
    </source>
</evidence>
<comment type="catalytic activity">
    <reaction evidence="1">
        <text>Hydrolysis of alpha-(2-&gt;3)-, alpha-(2-&gt;6)-, alpha-(2-&gt;8)- glycosidic linkages of terminal sialic acid residues in oligosaccharides, glycoproteins, glycolipids, colominic acid and synthetic substrates.</text>
        <dbReference type="EC" id="3.2.1.18"/>
    </reaction>
</comment>
<evidence type="ECO:0000256" key="19">
    <source>
        <dbReference type="ARBA" id="ARBA00023295"/>
    </source>
</evidence>
<keyword evidence="15" id="KW-0472">Membrane</keyword>
<dbReference type="FunFam" id="2.120.10.10:FF:000003">
    <property type="entry name" value="Neuraminidase 1"/>
    <property type="match status" value="1"/>
</dbReference>
<dbReference type="SUPFAM" id="SSF50939">
    <property type="entry name" value="Sialidases"/>
    <property type="match status" value="1"/>
</dbReference>
<evidence type="ECO:0000256" key="25">
    <source>
        <dbReference type="ARBA" id="ARBA00041413"/>
    </source>
</evidence>
<dbReference type="CDD" id="cd15482">
    <property type="entry name" value="Sialidase_non-viral"/>
    <property type="match status" value="1"/>
</dbReference>
<dbReference type="RefSeq" id="XP_022104857.1">
    <property type="nucleotide sequence ID" value="XM_022249165.1"/>
</dbReference>
<evidence type="ECO:0000256" key="16">
    <source>
        <dbReference type="ARBA" id="ARBA00023180"/>
    </source>
</evidence>
<evidence type="ECO:0000256" key="12">
    <source>
        <dbReference type="ARBA" id="ARBA00022801"/>
    </source>
</evidence>
<dbReference type="GO" id="GO:0031410">
    <property type="term" value="C:cytoplasmic vesicle"/>
    <property type="evidence" value="ECO:0007669"/>
    <property type="project" value="UniProtKB-SubCell"/>
</dbReference>
<dbReference type="GO" id="GO:0004308">
    <property type="term" value="F:exo-alpha-sialidase activity"/>
    <property type="evidence" value="ECO:0007669"/>
    <property type="project" value="UniProtKB-EC"/>
</dbReference>
<keyword evidence="17" id="KW-0458">Lysosome</keyword>
<evidence type="ECO:0000256" key="10">
    <source>
        <dbReference type="ARBA" id="ARBA00022729"/>
    </source>
</evidence>
<dbReference type="Proteomes" id="UP000694845">
    <property type="component" value="Unplaced"/>
</dbReference>
<comment type="subcellular location">
    <subcellularLocation>
        <location evidence="4">Cell membrane</location>
    </subcellularLocation>
    <subcellularLocation>
        <location evidence="5">Cytoplasmic vesicle</location>
    </subcellularLocation>
    <subcellularLocation>
        <location evidence="3">Lysosome lumen</location>
    </subcellularLocation>
    <subcellularLocation>
        <location evidence="2">Lysosome membrane</location>
        <topology evidence="2">Peripheral membrane protein</topology>
        <orientation evidence="2">Lumenal side</orientation>
    </subcellularLocation>
</comment>
<dbReference type="InterPro" id="IPR011040">
    <property type="entry name" value="Sialidase"/>
</dbReference>
<dbReference type="GeneID" id="110986888"/>
<keyword evidence="11" id="KW-0677">Repeat</keyword>
<sequence length="404" mass="44809">MYLPIDCITNDGGSSFGGTGGTHYQSLFHIIWHTFGIDAGLVESCESWSWPAISCKAQRPLWMQGEAEVSIYRIPLLSYTPGGHLLAVAEARKYSGGDAGPKFMVIRRSVDELGDEWEAMQVIVDDGYLIFDGLNLGNVIVDDEKGIIFIMYTVCNHHDRCDVTSTKLLKSVDDGLTWSKPVNISEQIGTQAFSPGPGFGIQKKFAPYKGRLVSCGHGNFNVDGVYCLLSDDHGMTWRWGGSIKGIPYGQKKVEGDFVPDECQAVELSNGSIMLNARNQYHFKCHCRVVAWSYDGGETLPIQDVYEDNTLIEPACAAGLLLHRNVLFFSNPKSTVARVDLTLRWSYDNGTTWDGELQIWDKASGYSTMTAHPGPSQYVFILFEKGITSTTESIEFVRVSLYDEV</sequence>
<evidence type="ECO:0000256" key="23">
    <source>
        <dbReference type="ARBA" id="ARBA00040509"/>
    </source>
</evidence>
<dbReference type="GO" id="GO:0005765">
    <property type="term" value="C:lysosomal membrane"/>
    <property type="evidence" value="ECO:0007669"/>
    <property type="project" value="UniProtKB-SubCell"/>
</dbReference>
<dbReference type="Gene3D" id="2.120.10.10">
    <property type="match status" value="1"/>
</dbReference>
<keyword evidence="14" id="KW-0443">Lipid metabolism</keyword>
<keyword evidence="13" id="KW-0442">Lipid degradation</keyword>
<dbReference type="GO" id="GO:0005886">
    <property type="term" value="C:plasma membrane"/>
    <property type="evidence" value="ECO:0007669"/>
    <property type="project" value="UniProtKB-SubCell"/>
</dbReference>
<evidence type="ECO:0000256" key="18">
    <source>
        <dbReference type="ARBA" id="ARBA00023277"/>
    </source>
</evidence>
<reference evidence="28" key="1">
    <citation type="submission" date="2025-08" db="UniProtKB">
        <authorList>
            <consortium name="RefSeq"/>
        </authorList>
    </citation>
    <scope>IDENTIFICATION</scope>
</reference>
<evidence type="ECO:0000256" key="8">
    <source>
        <dbReference type="ARBA" id="ARBA00022475"/>
    </source>
</evidence>
<keyword evidence="9" id="KW-0597">Phosphoprotein</keyword>
<dbReference type="OMA" id="IRSYDAC"/>
<dbReference type="InterPro" id="IPR036278">
    <property type="entry name" value="Sialidase_sf"/>
</dbReference>
<protein>
    <recommendedName>
        <fullName evidence="23">Sialidase-1</fullName>
        <ecNumber evidence="7">3.2.1.18</ecNumber>
    </recommendedName>
    <alternativeName>
        <fullName evidence="25">Lysosomal sialidase</fullName>
    </alternativeName>
    <alternativeName>
        <fullName evidence="24">N-acetyl-alpha-neuraminidase 1</fullName>
    </alternativeName>
</protein>
<evidence type="ECO:0000256" key="1">
    <source>
        <dbReference type="ARBA" id="ARBA00000427"/>
    </source>
</evidence>
<proteinExistence type="inferred from homology"/>
<keyword evidence="27" id="KW-1185">Reference proteome</keyword>
<feature type="domain" description="Sialidase" evidence="26">
    <location>
        <begin position="83"/>
        <end position="372"/>
    </location>
</feature>
<comment type="subunit">
    <text evidence="22">Interacts with cathepsin A (protective protein), beta-galactosidase and N-acetylgalactosamine-6-sulfate sulfatase in a multienzyme complex.</text>
</comment>
<accession>A0A8B7ZIL4</accession>
<dbReference type="GO" id="GO:0043202">
    <property type="term" value="C:lysosomal lumen"/>
    <property type="evidence" value="ECO:0007669"/>
    <property type="project" value="UniProtKB-SubCell"/>
</dbReference>
<organism evidence="27 28">
    <name type="scientific">Acanthaster planci</name>
    <name type="common">Crown-of-thorns starfish</name>
    <dbReference type="NCBI Taxonomy" id="133434"/>
    <lineage>
        <taxon>Eukaryota</taxon>
        <taxon>Metazoa</taxon>
        <taxon>Echinodermata</taxon>
        <taxon>Eleutherozoa</taxon>
        <taxon>Asterozoa</taxon>
        <taxon>Asteroidea</taxon>
        <taxon>Valvatacea</taxon>
        <taxon>Valvatida</taxon>
        <taxon>Acanthasteridae</taxon>
        <taxon>Acanthaster</taxon>
    </lineage>
</organism>
<evidence type="ECO:0000256" key="24">
    <source>
        <dbReference type="ARBA" id="ARBA00041332"/>
    </source>
</evidence>
<evidence type="ECO:0000256" key="21">
    <source>
        <dbReference type="ARBA" id="ARBA00037235"/>
    </source>
</evidence>
<gene>
    <name evidence="28" type="primary">LOC110986888</name>
</gene>
<keyword evidence="12" id="KW-0378">Hydrolase</keyword>
<keyword evidence="20" id="KW-0968">Cytoplasmic vesicle</keyword>
<dbReference type="Pfam" id="PF13088">
    <property type="entry name" value="BNR_2"/>
    <property type="match status" value="1"/>
</dbReference>
<evidence type="ECO:0000256" key="15">
    <source>
        <dbReference type="ARBA" id="ARBA00023136"/>
    </source>
</evidence>
<evidence type="ECO:0000259" key="26">
    <source>
        <dbReference type="Pfam" id="PF13088"/>
    </source>
</evidence>
<dbReference type="AlphaFoldDB" id="A0A8B7ZIL4"/>
<evidence type="ECO:0000256" key="11">
    <source>
        <dbReference type="ARBA" id="ARBA00022737"/>
    </source>
</evidence>
<dbReference type="OrthoDB" id="2739686at2759"/>
<evidence type="ECO:0000256" key="9">
    <source>
        <dbReference type="ARBA" id="ARBA00022553"/>
    </source>
</evidence>
<dbReference type="EC" id="3.2.1.18" evidence="7"/>
<evidence type="ECO:0000256" key="3">
    <source>
        <dbReference type="ARBA" id="ARBA00004227"/>
    </source>
</evidence>
<dbReference type="PANTHER" id="PTHR10628">
    <property type="entry name" value="SIALIDASE"/>
    <property type="match status" value="1"/>
</dbReference>
<evidence type="ECO:0000256" key="2">
    <source>
        <dbReference type="ARBA" id="ARBA00004207"/>
    </source>
</evidence>
<evidence type="ECO:0000256" key="22">
    <source>
        <dbReference type="ARBA" id="ARBA00038519"/>
    </source>
</evidence>
<dbReference type="GO" id="GO:0009313">
    <property type="term" value="P:oligosaccharide catabolic process"/>
    <property type="evidence" value="ECO:0007669"/>
    <property type="project" value="TreeGrafter"/>
</dbReference>
<comment type="similarity">
    <text evidence="6">Belongs to the glycosyl hydrolase 33 family.</text>
</comment>
<name>A0A8B7ZIL4_ACAPL</name>
<keyword evidence="19" id="KW-0326">Glycosidase</keyword>
<evidence type="ECO:0000256" key="17">
    <source>
        <dbReference type="ARBA" id="ARBA00023228"/>
    </source>
</evidence>
<keyword evidence="18" id="KW-0119">Carbohydrate metabolism</keyword>
<comment type="function">
    <text evidence="21">Catalyzes the removal of sialic acid (N-acetylneuraminic acid) moieties from glycoproteins and glycolipids. To be active, it is strictly dependent on its presence in the multienzyme complex. Appears to have a preference for alpha 2-3 and alpha 2-6 sialyl linkage.</text>
</comment>
<keyword evidence="10" id="KW-0732">Signal</keyword>
<evidence type="ECO:0000256" key="4">
    <source>
        <dbReference type="ARBA" id="ARBA00004236"/>
    </source>
</evidence>
<dbReference type="GO" id="GO:0006689">
    <property type="term" value="P:ganglioside catabolic process"/>
    <property type="evidence" value="ECO:0007669"/>
    <property type="project" value="TreeGrafter"/>
</dbReference>
<evidence type="ECO:0000256" key="6">
    <source>
        <dbReference type="ARBA" id="ARBA00009348"/>
    </source>
</evidence>
<evidence type="ECO:0000313" key="28">
    <source>
        <dbReference type="RefSeq" id="XP_022104857.1"/>
    </source>
</evidence>
<keyword evidence="16" id="KW-0325">Glycoprotein</keyword>
<evidence type="ECO:0000256" key="5">
    <source>
        <dbReference type="ARBA" id="ARBA00004541"/>
    </source>
</evidence>
<dbReference type="PANTHER" id="PTHR10628:SF25">
    <property type="entry name" value="SIALIDASE-1"/>
    <property type="match status" value="1"/>
</dbReference>
<dbReference type="InterPro" id="IPR026856">
    <property type="entry name" value="Sialidase_fam"/>
</dbReference>
<evidence type="ECO:0000256" key="7">
    <source>
        <dbReference type="ARBA" id="ARBA00012733"/>
    </source>
</evidence>
<dbReference type="KEGG" id="aplc:110986888"/>
<evidence type="ECO:0000256" key="14">
    <source>
        <dbReference type="ARBA" id="ARBA00023098"/>
    </source>
</evidence>
<evidence type="ECO:0000256" key="20">
    <source>
        <dbReference type="ARBA" id="ARBA00023329"/>
    </source>
</evidence>